<dbReference type="Gene3D" id="3.40.50.2300">
    <property type="match status" value="1"/>
</dbReference>
<gene>
    <name evidence="3" type="ORF">ACFOEI_11015</name>
</gene>
<dbReference type="PRINTS" id="PR00038">
    <property type="entry name" value="HTHLUXR"/>
</dbReference>
<keyword evidence="4" id="KW-1185">Reference proteome</keyword>
<dbReference type="InterPro" id="IPR000792">
    <property type="entry name" value="Tscrpt_reg_LuxR_C"/>
</dbReference>
<evidence type="ECO:0000313" key="3">
    <source>
        <dbReference type="EMBL" id="MFC3292599.1"/>
    </source>
</evidence>
<dbReference type="CDD" id="cd06170">
    <property type="entry name" value="LuxR_C_like"/>
    <property type="match status" value="1"/>
</dbReference>
<accession>A0ABV7M414</accession>
<dbReference type="RefSeq" id="WP_189459571.1">
    <property type="nucleotide sequence ID" value="NZ_BMXD01000002.1"/>
</dbReference>
<evidence type="ECO:0000313" key="4">
    <source>
        <dbReference type="Proteomes" id="UP001595640"/>
    </source>
</evidence>
<dbReference type="PANTHER" id="PTHR43214:SF42">
    <property type="entry name" value="TRANSCRIPTIONAL REGULATORY PROTEIN DESR"/>
    <property type="match status" value="1"/>
</dbReference>
<dbReference type="SMART" id="SM00421">
    <property type="entry name" value="HTH_LUXR"/>
    <property type="match status" value="1"/>
</dbReference>
<dbReference type="PROSITE" id="PS50043">
    <property type="entry name" value="HTH_LUXR_2"/>
    <property type="match status" value="1"/>
</dbReference>
<organism evidence="3 4">
    <name type="scientific">Modicisalibacter luteus</name>
    <dbReference type="NCBI Taxonomy" id="453962"/>
    <lineage>
        <taxon>Bacteria</taxon>
        <taxon>Pseudomonadati</taxon>
        <taxon>Pseudomonadota</taxon>
        <taxon>Gammaproteobacteria</taxon>
        <taxon>Oceanospirillales</taxon>
        <taxon>Halomonadaceae</taxon>
        <taxon>Modicisalibacter</taxon>
    </lineage>
</organism>
<comment type="caution">
    <text evidence="3">The sequence shown here is derived from an EMBL/GenBank/DDBJ whole genome shotgun (WGS) entry which is preliminary data.</text>
</comment>
<protein>
    <submittedName>
        <fullName evidence="3">LuxR C-terminal-related transcriptional regulator</fullName>
    </submittedName>
</protein>
<dbReference type="PROSITE" id="PS00622">
    <property type="entry name" value="HTH_LUXR_1"/>
    <property type="match status" value="1"/>
</dbReference>
<proteinExistence type="predicted"/>
<evidence type="ECO:0000256" key="1">
    <source>
        <dbReference type="ARBA" id="ARBA00023125"/>
    </source>
</evidence>
<evidence type="ECO:0000259" key="2">
    <source>
        <dbReference type="PROSITE" id="PS50043"/>
    </source>
</evidence>
<dbReference type="Proteomes" id="UP001595640">
    <property type="component" value="Unassembled WGS sequence"/>
</dbReference>
<dbReference type="InterPro" id="IPR039420">
    <property type="entry name" value="WalR-like"/>
</dbReference>
<reference evidence="4" key="1">
    <citation type="journal article" date="2019" name="Int. J. Syst. Evol. Microbiol.">
        <title>The Global Catalogue of Microorganisms (GCM) 10K type strain sequencing project: providing services to taxonomists for standard genome sequencing and annotation.</title>
        <authorList>
            <consortium name="The Broad Institute Genomics Platform"/>
            <consortium name="The Broad Institute Genome Sequencing Center for Infectious Disease"/>
            <person name="Wu L."/>
            <person name="Ma J."/>
        </authorList>
    </citation>
    <scope>NUCLEOTIDE SEQUENCE [LARGE SCALE GENOMIC DNA]</scope>
    <source>
        <strain evidence="4">KCTC 12847</strain>
    </source>
</reference>
<keyword evidence="1" id="KW-0238">DNA-binding</keyword>
<feature type="domain" description="HTH luxR-type" evidence="2">
    <location>
        <begin position="94"/>
        <end position="159"/>
    </location>
</feature>
<dbReference type="InterPro" id="IPR016032">
    <property type="entry name" value="Sig_transdc_resp-reg_C-effctor"/>
</dbReference>
<name>A0ABV7M414_9GAMM</name>
<dbReference type="EMBL" id="JBHRUH010000015">
    <property type="protein sequence ID" value="MFC3292599.1"/>
    <property type="molecule type" value="Genomic_DNA"/>
</dbReference>
<sequence>MWLLTEEEGWVDMVARLSKRGVLMVTLAYRPDARQALLALDAGARAYVPAMAPLPLLAQVALVTANQGLWIWPELLPQMVGCACRMLQEKTPASNSVLSCLTERECDVALAVAAGKSNKEVANELGIAERTVKTHLGAVFRKLGLRDRMQLAVTLSGKSTEAL</sequence>
<dbReference type="PANTHER" id="PTHR43214">
    <property type="entry name" value="TWO-COMPONENT RESPONSE REGULATOR"/>
    <property type="match status" value="1"/>
</dbReference>
<dbReference type="Pfam" id="PF00196">
    <property type="entry name" value="GerE"/>
    <property type="match status" value="1"/>
</dbReference>
<dbReference type="SUPFAM" id="SSF46894">
    <property type="entry name" value="C-terminal effector domain of the bipartite response regulators"/>
    <property type="match status" value="1"/>
</dbReference>